<keyword evidence="3" id="KW-0408">Iron</keyword>
<organism evidence="6">
    <name type="scientific">freshwater metagenome</name>
    <dbReference type="NCBI Taxonomy" id="449393"/>
    <lineage>
        <taxon>unclassified sequences</taxon>
        <taxon>metagenomes</taxon>
        <taxon>ecological metagenomes</taxon>
    </lineage>
</organism>
<keyword evidence="2" id="KW-0479">Metal-binding</keyword>
<keyword evidence="4" id="KW-0411">Iron-sulfur</keyword>
<dbReference type="Gene3D" id="2.102.10.10">
    <property type="entry name" value="Rieske [2Fe-2S] iron-sulphur domain"/>
    <property type="match status" value="1"/>
</dbReference>
<evidence type="ECO:0000256" key="1">
    <source>
        <dbReference type="ARBA" id="ARBA00022714"/>
    </source>
</evidence>
<evidence type="ECO:0000256" key="2">
    <source>
        <dbReference type="ARBA" id="ARBA00022723"/>
    </source>
</evidence>
<dbReference type="GO" id="GO:0051537">
    <property type="term" value="F:2 iron, 2 sulfur cluster binding"/>
    <property type="evidence" value="ECO:0007669"/>
    <property type="project" value="UniProtKB-KW"/>
</dbReference>
<proteinExistence type="predicted"/>
<protein>
    <submittedName>
        <fullName evidence="6">Unannotated protein</fullName>
    </submittedName>
</protein>
<accession>A0A6J6GI81</accession>
<gene>
    <name evidence="6" type="ORF">UFOPK1826_00511</name>
</gene>
<evidence type="ECO:0000259" key="5">
    <source>
        <dbReference type="PROSITE" id="PS51296"/>
    </source>
</evidence>
<feature type="domain" description="Rieske" evidence="5">
    <location>
        <begin position="9"/>
        <end position="105"/>
    </location>
</feature>
<name>A0A6J6GI81_9ZZZZ</name>
<dbReference type="EMBL" id="CAEZUN010000046">
    <property type="protein sequence ID" value="CAB4598804.1"/>
    <property type="molecule type" value="Genomic_DNA"/>
</dbReference>
<dbReference type="GO" id="GO:0046872">
    <property type="term" value="F:metal ion binding"/>
    <property type="evidence" value="ECO:0007669"/>
    <property type="project" value="UniProtKB-KW"/>
</dbReference>
<evidence type="ECO:0000313" key="6">
    <source>
        <dbReference type="EMBL" id="CAB4598804.1"/>
    </source>
</evidence>
<evidence type="ECO:0000256" key="4">
    <source>
        <dbReference type="ARBA" id="ARBA00023014"/>
    </source>
</evidence>
<reference evidence="6" key="1">
    <citation type="submission" date="2020-05" db="EMBL/GenBank/DDBJ databases">
        <authorList>
            <person name="Chiriac C."/>
            <person name="Salcher M."/>
            <person name="Ghai R."/>
            <person name="Kavagutti S V."/>
        </authorList>
    </citation>
    <scope>NUCLEOTIDE SEQUENCE</scope>
</reference>
<evidence type="ECO:0000256" key="3">
    <source>
        <dbReference type="ARBA" id="ARBA00023004"/>
    </source>
</evidence>
<dbReference type="AlphaFoldDB" id="A0A6J6GI81"/>
<dbReference type="PROSITE" id="PS51296">
    <property type="entry name" value="RIESKE"/>
    <property type="match status" value="1"/>
</dbReference>
<dbReference type="Pfam" id="PF00355">
    <property type="entry name" value="Rieske"/>
    <property type="match status" value="1"/>
</dbReference>
<sequence>MTELGNDWITACDESSIAKNDVARFDHLDGTYAVVRTSDGTCVVMDGLCTHGKAHLGEGFVDGTTIECPKHNGRFNVLTGEAVASPVRVATSVYETRVHNSKIEFRLLK</sequence>
<dbReference type="InterPro" id="IPR017941">
    <property type="entry name" value="Rieske_2Fe-2S"/>
</dbReference>
<dbReference type="SUPFAM" id="SSF50022">
    <property type="entry name" value="ISP domain"/>
    <property type="match status" value="1"/>
</dbReference>
<dbReference type="InterPro" id="IPR036922">
    <property type="entry name" value="Rieske_2Fe-2S_sf"/>
</dbReference>
<keyword evidence="1" id="KW-0001">2Fe-2S</keyword>